<dbReference type="Gene3D" id="2.10.109.10">
    <property type="entry name" value="Umud Fragment, subunit A"/>
    <property type="match status" value="1"/>
</dbReference>
<keyword evidence="3" id="KW-0804">Transcription</keyword>
<evidence type="ECO:0000256" key="2">
    <source>
        <dbReference type="ARBA" id="ARBA00023125"/>
    </source>
</evidence>
<proteinExistence type="predicted"/>
<keyword evidence="1" id="KW-0805">Transcription regulation</keyword>
<accession>A0A9D8KYP5</accession>
<dbReference type="InterPro" id="IPR036286">
    <property type="entry name" value="LexA/Signal_pep-like_sf"/>
</dbReference>
<comment type="caution">
    <text evidence="5">The sequence shown here is derived from an EMBL/GenBank/DDBJ whole genome shotgun (WGS) entry which is preliminary data.</text>
</comment>
<dbReference type="Proteomes" id="UP000664815">
    <property type="component" value="Unassembled WGS sequence"/>
</dbReference>
<dbReference type="Pfam" id="PF00717">
    <property type="entry name" value="Peptidase_S24"/>
    <property type="match status" value="1"/>
</dbReference>
<dbReference type="EMBL" id="JAFKMG010000465">
    <property type="protein sequence ID" value="MBN8798759.1"/>
    <property type="molecule type" value="Genomic_DNA"/>
</dbReference>
<feature type="domain" description="Peptidase S24/S26A/S26B/S26C" evidence="4">
    <location>
        <begin position="101"/>
        <end position="187"/>
    </location>
</feature>
<evidence type="ECO:0000259" key="4">
    <source>
        <dbReference type="Pfam" id="PF00717"/>
    </source>
</evidence>
<evidence type="ECO:0000256" key="1">
    <source>
        <dbReference type="ARBA" id="ARBA00023015"/>
    </source>
</evidence>
<evidence type="ECO:0000313" key="6">
    <source>
        <dbReference type="Proteomes" id="UP000664815"/>
    </source>
</evidence>
<protein>
    <submittedName>
        <fullName evidence="5">Helix-turn-helix transcriptional regulator</fullName>
    </submittedName>
</protein>
<sequence>MLYADGKAGAKGIGEDSIEKIEVALNIPGYFAGLDAGSTPANQVQEERAIYGFATPPGYVRFDLFEGAAGMGAGVANADYPEVIRTVNIAEWEIRRKLGFLPAPGRMKLMTGRGPSMRPKIEDGDVVMIDTWCTYFDGDDYYLINVDGDAQIKKLMKRTDGLWVVSSNPEFPEWRIDPQDLTVCGKALIGMGLRRL</sequence>
<dbReference type="InterPro" id="IPR015927">
    <property type="entry name" value="Peptidase_S24_S26A/B/C"/>
</dbReference>
<evidence type="ECO:0000256" key="3">
    <source>
        <dbReference type="ARBA" id="ARBA00023163"/>
    </source>
</evidence>
<keyword evidence="2" id="KW-0238">DNA-binding</keyword>
<dbReference type="AlphaFoldDB" id="A0A9D8KYP5"/>
<gene>
    <name evidence="5" type="ORF">J0H45_05290</name>
</gene>
<name>A0A9D8KYP5_9GAMM</name>
<dbReference type="PANTHER" id="PTHR40661">
    <property type="match status" value="1"/>
</dbReference>
<evidence type="ECO:0000313" key="5">
    <source>
        <dbReference type="EMBL" id="MBN8798759.1"/>
    </source>
</evidence>
<dbReference type="CDD" id="cd06529">
    <property type="entry name" value="S24_LexA-like"/>
    <property type="match status" value="1"/>
</dbReference>
<organism evidence="5 6">
    <name type="scientific">Stenotrophomonas nitritireducens</name>
    <dbReference type="NCBI Taxonomy" id="83617"/>
    <lineage>
        <taxon>Bacteria</taxon>
        <taxon>Pseudomonadati</taxon>
        <taxon>Pseudomonadota</taxon>
        <taxon>Gammaproteobacteria</taxon>
        <taxon>Lysobacterales</taxon>
        <taxon>Lysobacteraceae</taxon>
        <taxon>Stenotrophomonas</taxon>
    </lineage>
</organism>
<dbReference type="GO" id="GO:0003677">
    <property type="term" value="F:DNA binding"/>
    <property type="evidence" value="ECO:0007669"/>
    <property type="project" value="UniProtKB-KW"/>
</dbReference>
<dbReference type="InterPro" id="IPR039418">
    <property type="entry name" value="LexA-like"/>
</dbReference>
<reference evidence="5" key="1">
    <citation type="submission" date="2021-02" db="EMBL/GenBank/DDBJ databases">
        <title>Thiocyanate and organic carbon inputs drive convergent selection for specific autotrophic Afipia and Thiobacillus strains within complex microbiomes.</title>
        <authorList>
            <person name="Huddy R.J."/>
            <person name="Sachdeva R."/>
            <person name="Kadzinga F."/>
            <person name="Kantor R.S."/>
            <person name="Harrison S.T.L."/>
            <person name="Banfield J.F."/>
        </authorList>
    </citation>
    <scope>NUCLEOTIDE SEQUENCE</scope>
    <source>
        <strain evidence="5">SCN18_10_11_15_R1_P_69_7</strain>
    </source>
</reference>
<dbReference type="SUPFAM" id="SSF51306">
    <property type="entry name" value="LexA/Signal peptidase"/>
    <property type="match status" value="1"/>
</dbReference>
<dbReference type="PANTHER" id="PTHR40661:SF3">
    <property type="entry name" value="FELS-1 PROPHAGE TRANSCRIPTIONAL REGULATOR"/>
    <property type="match status" value="1"/>
</dbReference>